<protein>
    <submittedName>
        <fullName evidence="2">Uncharacterized protein</fullName>
    </submittedName>
</protein>
<reference evidence="2 3" key="1">
    <citation type="submission" date="2024-11" db="EMBL/GenBank/DDBJ databases">
        <title>Chromosome-level genome assembly of the freshwater bivalve Anodonta woodiana.</title>
        <authorList>
            <person name="Chen X."/>
        </authorList>
    </citation>
    <scope>NUCLEOTIDE SEQUENCE [LARGE SCALE GENOMIC DNA]</scope>
    <source>
        <strain evidence="2">MN2024</strain>
        <tissue evidence="2">Gills</tissue>
    </source>
</reference>
<evidence type="ECO:0000313" key="3">
    <source>
        <dbReference type="Proteomes" id="UP001634394"/>
    </source>
</evidence>
<dbReference type="Gene3D" id="2.40.10.10">
    <property type="entry name" value="Trypsin-like serine proteases"/>
    <property type="match status" value="1"/>
</dbReference>
<dbReference type="SUPFAM" id="SSF50494">
    <property type="entry name" value="Trypsin-like serine proteases"/>
    <property type="match status" value="1"/>
</dbReference>
<proteinExistence type="predicted"/>
<accession>A0ABD3VKW7</accession>
<evidence type="ECO:0000313" key="2">
    <source>
        <dbReference type="EMBL" id="KAL3861901.1"/>
    </source>
</evidence>
<keyword evidence="3" id="KW-1185">Reference proteome</keyword>
<feature type="region of interest" description="Disordered" evidence="1">
    <location>
        <begin position="1"/>
        <end position="20"/>
    </location>
</feature>
<dbReference type="EMBL" id="JBJQND010000011">
    <property type="protein sequence ID" value="KAL3861901.1"/>
    <property type="molecule type" value="Genomic_DNA"/>
</dbReference>
<name>A0ABD3VKW7_SINWO</name>
<organism evidence="2 3">
    <name type="scientific">Sinanodonta woodiana</name>
    <name type="common">Chinese pond mussel</name>
    <name type="synonym">Anodonta woodiana</name>
    <dbReference type="NCBI Taxonomy" id="1069815"/>
    <lineage>
        <taxon>Eukaryota</taxon>
        <taxon>Metazoa</taxon>
        <taxon>Spiralia</taxon>
        <taxon>Lophotrochozoa</taxon>
        <taxon>Mollusca</taxon>
        <taxon>Bivalvia</taxon>
        <taxon>Autobranchia</taxon>
        <taxon>Heteroconchia</taxon>
        <taxon>Palaeoheterodonta</taxon>
        <taxon>Unionida</taxon>
        <taxon>Unionoidea</taxon>
        <taxon>Unionidae</taxon>
        <taxon>Unioninae</taxon>
        <taxon>Sinanodonta</taxon>
    </lineage>
</organism>
<dbReference type="InterPro" id="IPR009003">
    <property type="entry name" value="Peptidase_S1_PA"/>
</dbReference>
<dbReference type="Pfam" id="PF13365">
    <property type="entry name" value="Trypsin_2"/>
    <property type="match status" value="1"/>
</dbReference>
<dbReference type="PANTHER" id="PTHR14389">
    <property type="entry name" value="SI:CH1073-475A24.1"/>
    <property type="match status" value="1"/>
</dbReference>
<gene>
    <name evidence="2" type="ORF">ACJMK2_007914</name>
</gene>
<dbReference type="PANTHER" id="PTHR14389:SF3">
    <property type="entry name" value="PROTEIN FAM111A-LIKE"/>
    <property type="match status" value="1"/>
</dbReference>
<dbReference type="InterPro" id="IPR043504">
    <property type="entry name" value="Peptidase_S1_PA_chymotrypsin"/>
</dbReference>
<sequence>MTAVSKRLDPRSAGNAAGNMRSDIDHTEAVYIHKQLAVLAESVGIIISPAVCGTGLRVGMDYVMTAKHIVDQMNANAPVLLTQETQTSNKFRLRNTDVYIDFAHERNGQQGDGNHRFTFEPDIIYANDALDTVILKLKPDVKMYPPPVIHFSELSEQTHQGYFIGHPRADIKRTDRYKRVMLTPYEILAAKIWSQDHAGVDGFIGIDDPGRVLLHCSFGKGASGAPGFWMCPNDGQAYVEMMLVRGYPDWYYDDKQPPAMKEKIPPNHLVEQGVPMKSISDDLKNNAYPLWEEIFCFV</sequence>
<dbReference type="Proteomes" id="UP001634394">
    <property type="component" value="Unassembled WGS sequence"/>
</dbReference>
<comment type="caution">
    <text evidence="2">The sequence shown here is derived from an EMBL/GenBank/DDBJ whole genome shotgun (WGS) entry which is preliminary data.</text>
</comment>
<dbReference type="AlphaFoldDB" id="A0ABD3VKW7"/>
<feature type="compositionally biased region" description="Basic and acidic residues" evidence="1">
    <location>
        <begin position="1"/>
        <end position="10"/>
    </location>
</feature>
<evidence type="ECO:0000256" key="1">
    <source>
        <dbReference type="SAM" id="MobiDB-lite"/>
    </source>
</evidence>